<keyword evidence="3" id="KW-1133">Transmembrane helix</keyword>
<name>A0ABT0A226_9GAMM</name>
<feature type="compositionally biased region" description="Low complexity" evidence="2">
    <location>
        <begin position="164"/>
        <end position="183"/>
    </location>
</feature>
<dbReference type="Gene3D" id="3.10.350.10">
    <property type="entry name" value="LysM domain"/>
    <property type="match status" value="1"/>
</dbReference>
<feature type="coiled-coil region" evidence="1">
    <location>
        <begin position="374"/>
        <end position="404"/>
    </location>
</feature>
<sequence>MTRRPSIAISLLLAGVLALLAGPALALGLGQLTVRSQPGQPLVAEIPIISSDPTELENLQARLASPDTFRRVGLQPPDTEVSGLQFAVALDARGNPVIRVTSAAPLTQPLLTFLLEVDWGEGRLVREYSTLVDAPRTVAAPLQPIEAPTVAPSNTIVRAPEVAPAPAAPTPSATPAAPRAPTAIPVPPPVAAAPAPAPAPAPTPAAPPPSGDYAVRSGDTLSAIAAGLPSAGHNLDQVMLALLRANPDAFIGDNINRLKAGAVLRMPPAGELSRYSAGEAAAMVRTQVAQWRQARAPQQQPAAIAGADGDRTPATAGKGNGATTQARLEIVPSSPGRGQAGTRSGIQAGGEGDMLRQQELQETRETLAARDVEVGELKARVAELEKLQQQQQQLIAMKDSALAAAQQNLAKANTAATTVPGASQPPAQAAASGGSAAWVWFGLALLLAALVGWLFTRRRASTHKPRLFDAAELAASVPPPAAQNAAGLRAGPEDPAVEAATPDTTVIRDDDGEVGDAGPQSLPADVLVPGATAAPHWTAAPALVGTVPTWHGGGSAPVAPAAAVSETSDPQRQLELARAYLDLGDDDAARDLLREVLDGRDPAAREAAARMLRDL</sequence>
<feature type="domain" description="FimV N-terminal" evidence="4">
    <location>
        <begin position="27"/>
        <end position="135"/>
    </location>
</feature>
<feature type="transmembrane region" description="Helical" evidence="3">
    <location>
        <begin position="437"/>
        <end position="456"/>
    </location>
</feature>
<proteinExistence type="predicted"/>
<reference evidence="5 6" key="1">
    <citation type="submission" date="2022-03" db="EMBL/GenBank/DDBJ databases">
        <title>Luteimonas soily sp. nov., a novel bacterium isolated from the soil.</title>
        <authorList>
            <person name="Zhang X."/>
        </authorList>
    </citation>
    <scope>NUCLEOTIDE SEQUENCE [LARGE SCALE GENOMIC DNA]</scope>
    <source>
        <strain evidence="5 6">50</strain>
    </source>
</reference>
<evidence type="ECO:0000256" key="3">
    <source>
        <dbReference type="SAM" id="Phobius"/>
    </source>
</evidence>
<feature type="compositionally biased region" description="Pro residues" evidence="2">
    <location>
        <begin position="184"/>
        <end position="210"/>
    </location>
</feature>
<dbReference type="InterPro" id="IPR020011">
    <property type="entry name" value="FimV_C"/>
</dbReference>
<organism evidence="5 6">
    <name type="scientific">Cognatiluteimonas sedimenti</name>
    <dbReference type="NCBI Taxonomy" id="2927791"/>
    <lineage>
        <taxon>Bacteria</taxon>
        <taxon>Pseudomonadati</taxon>
        <taxon>Pseudomonadota</taxon>
        <taxon>Gammaproteobacteria</taxon>
        <taxon>Lysobacterales</taxon>
        <taxon>Lysobacteraceae</taxon>
        <taxon>Cognatiluteimonas</taxon>
    </lineage>
</organism>
<dbReference type="Gene3D" id="1.20.58.2200">
    <property type="match status" value="1"/>
</dbReference>
<keyword evidence="3" id="KW-0812">Transmembrane</keyword>
<feature type="compositionally biased region" description="Low complexity" evidence="2">
    <location>
        <begin position="298"/>
        <end position="307"/>
    </location>
</feature>
<comment type="caution">
    <text evidence="5">The sequence shown here is derived from an EMBL/GenBank/DDBJ whole genome shotgun (WGS) entry which is preliminary data.</text>
</comment>
<protein>
    <recommendedName>
        <fullName evidence="4">FimV N-terminal domain-containing protein</fullName>
    </recommendedName>
</protein>
<evidence type="ECO:0000259" key="4">
    <source>
        <dbReference type="Pfam" id="PF25800"/>
    </source>
</evidence>
<evidence type="ECO:0000313" key="6">
    <source>
        <dbReference type="Proteomes" id="UP001165423"/>
    </source>
</evidence>
<keyword evidence="6" id="KW-1185">Reference proteome</keyword>
<dbReference type="NCBIfam" id="TIGR03504">
    <property type="entry name" value="FimV_Cterm"/>
    <property type="match status" value="1"/>
</dbReference>
<feature type="region of interest" description="Disordered" evidence="2">
    <location>
        <begin position="298"/>
        <end position="352"/>
    </location>
</feature>
<dbReference type="RefSeq" id="WP_243319235.1">
    <property type="nucleotide sequence ID" value="NZ_JALGCL010000001.1"/>
</dbReference>
<evidence type="ECO:0000256" key="2">
    <source>
        <dbReference type="SAM" id="MobiDB-lite"/>
    </source>
</evidence>
<dbReference type="InterPro" id="IPR057840">
    <property type="entry name" value="FimV_N"/>
</dbReference>
<dbReference type="InterPro" id="IPR036779">
    <property type="entry name" value="LysM_dom_sf"/>
</dbReference>
<feature type="region of interest" description="Disordered" evidence="2">
    <location>
        <begin position="482"/>
        <end position="502"/>
    </location>
</feature>
<accession>A0ABT0A226</accession>
<dbReference type="InterPro" id="IPR020012">
    <property type="entry name" value="LysM_FimV"/>
</dbReference>
<feature type="region of interest" description="Disordered" evidence="2">
    <location>
        <begin position="164"/>
        <end position="214"/>
    </location>
</feature>
<keyword evidence="1" id="KW-0175">Coiled coil</keyword>
<keyword evidence="3" id="KW-0472">Membrane</keyword>
<dbReference type="EMBL" id="JALGCL010000001">
    <property type="protein sequence ID" value="MCJ0825034.1"/>
    <property type="molecule type" value="Genomic_DNA"/>
</dbReference>
<gene>
    <name evidence="5" type="ORF">MQC88_03505</name>
</gene>
<evidence type="ECO:0000256" key="1">
    <source>
        <dbReference type="SAM" id="Coils"/>
    </source>
</evidence>
<dbReference type="InterPro" id="IPR018392">
    <property type="entry name" value="LysM"/>
</dbReference>
<dbReference type="CDD" id="cd00118">
    <property type="entry name" value="LysM"/>
    <property type="match status" value="1"/>
</dbReference>
<dbReference type="InterPro" id="IPR038440">
    <property type="entry name" value="FimV_C_sf"/>
</dbReference>
<dbReference type="NCBIfam" id="TIGR03505">
    <property type="entry name" value="FimV_core"/>
    <property type="match status" value="1"/>
</dbReference>
<dbReference type="Pfam" id="PF25800">
    <property type="entry name" value="FimV_N"/>
    <property type="match status" value="1"/>
</dbReference>
<evidence type="ECO:0000313" key="5">
    <source>
        <dbReference type="EMBL" id="MCJ0825034.1"/>
    </source>
</evidence>
<dbReference type="Proteomes" id="UP001165423">
    <property type="component" value="Unassembled WGS sequence"/>
</dbReference>